<dbReference type="EMBL" id="CP116942">
    <property type="protein sequence ID" value="WCO69199.1"/>
    <property type="molecule type" value="Genomic_DNA"/>
</dbReference>
<evidence type="ECO:0000256" key="1">
    <source>
        <dbReference type="SAM" id="MobiDB-lite"/>
    </source>
</evidence>
<dbReference type="Gene3D" id="3.10.20.30">
    <property type="match status" value="1"/>
</dbReference>
<gene>
    <name evidence="2" type="ORF">PO878_10740</name>
</gene>
<proteinExistence type="predicted"/>
<sequence length="88" mass="9002">MMGPVQVRLRNPSRTVEVPGPARASVVVDRLGLDRQAVLVICDGTLVPGDAELADDALVEVRPVISGGAGPARPGRPAVTGGDGRPAR</sequence>
<dbReference type="SUPFAM" id="SSF54285">
    <property type="entry name" value="MoaD/ThiS"/>
    <property type="match status" value="1"/>
</dbReference>
<protein>
    <submittedName>
        <fullName evidence="2">Thiamine biosynthesis protein ThiS</fullName>
    </submittedName>
</protein>
<dbReference type="KEGG" id="ima:PO878_10740"/>
<dbReference type="InterPro" id="IPR012675">
    <property type="entry name" value="Beta-grasp_dom_sf"/>
</dbReference>
<reference evidence="2" key="1">
    <citation type="submission" date="2023-01" db="EMBL/GenBank/DDBJ databases">
        <title>The diversity of Class Acidimicrobiia in South China Sea sediment environments and the proposal of Iamia marina sp. nov., a novel species of the genus Iamia.</title>
        <authorList>
            <person name="He Y."/>
            <person name="Tian X."/>
        </authorList>
    </citation>
    <scope>NUCLEOTIDE SEQUENCE</scope>
    <source>
        <strain evidence="2">DSM 19957</strain>
    </source>
</reference>
<accession>A0AAE9Y927</accession>
<dbReference type="InterPro" id="IPR016155">
    <property type="entry name" value="Mopterin_synth/thiamin_S_b"/>
</dbReference>
<evidence type="ECO:0000313" key="2">
    <source>
        <dbReference type="EMBL" id="WCO69199.1"/>
    </source>
</evidence>
<dbReference type="RefSeq" id="WP_272738712.1">
    <property type="nucleotide sequence ID" value="NZ_CP116942.1"/>
</dbReference>
<keyword evidence="3" id="KW-1185">Reference proteome</keyword>
<dbReference type="Proteomes" id="UP001216390">
    <property type="component" value="Chromosome"/>
</dbReference>
<organism evidence="2 3">
    <name type="scientific">Iamia majanohamensis</name>
    <dbReference type="NCBI Taxonomy" id="467976"/>
    <lineage>
        <taxon>Bacteria</taxon>
        <taxon>Bacillati</taxon>
        <taxon>Actinomycetota</taxon>
        <taxon>Acidimicrobiia</taxon>
        <taxon>Acidimicrobiales</taxon>
        <taxon>Iamiaceae</taxon>
        <taxon>Iamia</taxon>
    </lineage>
</organism>
<name>A0AAE9Y927_9ACTN</name>
<evidence type="ECO:0000313" key="3">
    <source>
        <dbReference type="Proteomes" id="UP001216390"/>
    </source>
</evidence>
<feature type="region of interest" description="Disordered" evidence="1">
    <location>
        <begin position="65"/>
        <end position="88"/>
    </location>
</feature>
<dbReference type="AlphaFoldDB" id="A0AAE9Y927"/>